<dbReference type="GO" id="GO:0071203">
    <property type="term" value="C:WASH complex"/>
    <property type="evidence" value="ECO:0007669"/>
    <property type="project" value="InterPro"/>
</dbReference>
<sequence length="142" mass="15891">MPNGGVTALAVFSEWKERKFHQSQGNRRQHVCKRISCTKQKVTGKMSRNTEEVDTISVAVAGIDINNVEPLDHKRLVAFMNQFLTTTVSFLNHFSAACEDRLEKIHYKICKIEAQLSILESKLNSCSTTVANSDSNDNSSQS</sequence>
<comment type="caution">
    <text evidence="2">The sequence shown here is derived from an EMBL/GenBank/DDBJ whole genome shotgun (WGS) entry which is preliminary data.</text>
</comment>
<accession>A0A8J2KX73</accession>
<dbReference type="AlphaFoldDB" id="A0A8J2KX73"/>
<dbReference type="Proteomes" id="UP000708208">
    <property type="component" value="Unassembled WGS sequence"/>
</dbReference>
<dbReference type="PANTHER" id="PTHR13015">
    <property type="entry name" value="PROTEIN AD-016-RELATED"/>
    <property type="match status" value="1"/>
</dbReference>
<evidence type="ECO:0000313" key="3">
    <source>
        <dbReference type="Proteomes" id="UP000708208"/>
    </source>
</evidence>
<evidence type="ECO:0000313" key="2">
    <source>
        <dbReference type="EMBL" id="CAG7733496.1"/>
    </source>
</evidence>
<evidence type="ECO:0000256" key="1">
    <source>
        <dbReference type="ARBA" id="ARBA00006290"/>
    </source>
</evidence>
<gene>
    <name evidence="2" type="ORF">AFUS01_LOCUS21939</name>
</gene>
<dbReference type="OrthoDB" id="268027at2759"/>
<reference evidence="2" key="1">
    <citation type="submission" date="2021-06" db="EMBL/GenBank/DDBJ databases">
        <authorList>
            <person name="Hodson N. C."/>
            <person name="Mongue J. A."/>
            <person name="Jaron S. K."/>
        </authorList>
    </citation>
    <scope>NUCLEOTIDE SEQUENCE</scope>
</reference>
<dbReference type="PANTHER" id="PTHR13015:SF0">
    <property type="entry name" value="WASH COMPLEX SUBUNIT 3"/>
    <property type="match status" value="1"/>
</dbReference>
<comment type="similarity">
    <text evidence="1">Belongs to the CCDC53 family.</text>
</comment>
<dbReference type="Pfam" id="PF10152">
    <property type="entry name" value="CCDC53"/>
    <property type="match status" value="1"/>
</dbReference>
<keyword evidence="3" id="KW-1185">Reference proteome</keyword>
<protein>
    <submittedName>
        <fullName evidence="2">Uncharacterized protein</fullName>
    </submittedName>
</protein>
<dbReference type="InterPro" id="IPR019309">
    <property type="entry name" value="WASHC3"/>
</dbReference>
<dbReference type="EMBL" id="CAJVCH010249958">
    <property type="protein sequence ID" value="CAG7733496.1"/>
    <property type="molecule type" value="Genomic_DNA"/>
</dbReference>
<proteinExistence type="inferred from homology"/>
<name>A0A8J2KX73_9HEXA</name>
<organism evidence="2 3">
    <name type="scientific">Allacma fusca</name>
    <dbReference type="NCBI Taxonomy" id="39272"/>
    <lineage>
        <taxon>Eukaryota</taxon>
        <taxon>Metazoa</taxon>
        <taxon>Ecdysozoa</taxon>
        <taxon>Arthropoda</taxon>
        <taxon>Hexapoda</taxon>
        <taxon>Collembola</taxon>
        <taxon>Symphypleona</taxon>
        <taxon>Sminthuridae</taxon>
        <taxon>Allacma</taxon>
    </lineage>
</organism>
<dbReference type="GO" id="GO:0006887">
    <property type="term" value="P:exocytosis"/>
    <property type="evidence" value="ECO:0007669"/>
    <property type="project" value="TreeGrafter"/>
</dbReference>
<dbReference type="GO" id="GO:0030041">
    <property type="term" value="P:actin filament polymerization"/>
    <property type="evidence" value="ECO:0007669"/>
    <property type="project" value="TreeGrafter"/>
</dbReference>